<gene>
    <name evidence="8" type="ORF">EJC50_10280</name>
</gene>
<dbReference type="Gene3D" id="2.30.30.40">
    <property type="entry name" value="SH3 Domains"/>
    <property type="match status" value="2"/>
</dbReference>
<dbReference type="InterPro" id="IPR003646">
    <property type="entry name" value="SH3-like_bac-type"/>
</dbReference>
<evidence type="ECO:0000256" key="3">
    <source>
        <dbReference type="ARBA" id="ARBA00022801"/>
    </source>
</evidence>
<dbReference type="AlphaFoldDB" id="A0A3Q8X4N4"/>
<evidence type="ECO:0000256" key="5">
    <source>
        <dbReference type="SAM" id="SignalP"/>
    </source>
</evidence>
<protein>
    <submittedName>
        <fullName evidence="8">Hydrolase Nlp/P60</fullName>
    </submittedName>
</protein>
<feature type="signal peptide" evidence="5">
    <location>
        <begin position="1"/>
        <end position="24"/>
    </location>
</feature>
<sequence length="328" mass="35414">MKKITASLLVFILTALLVIPAAMAAQGTSPVVGELQSSASFRSQPSTSSTVYKYFKKGENVVILEETNAYWYKVQDVYGKIGYVSSSDKYIDIIYNATIAASVNFRTSASTDGSKIRLLNKGESVLITGKPSSAWYAVTDSTGKKGYVSTQEQYITTGPAFSMPTGTVSAPSTPSTPAAPTQSATIEKIIAAGMKYWGTPYEFGSDRDTTTTFDCSDFVRTAFREGASVTLPSDSRKQGDYVKAKGSVKTDWHQLKRGDLMFFMDYKGAKASSYAGINKATETITHVGIYLGNGQILHTYSTESGGVRTSDIAGTQWDYRFLFGGSAL</sequence>
<dbReference type="InterPro" id="IPR051202">
    <property type="entry name" value="Peptidase_C40"/>
</dbReference>
<organism evidence="8 9">
    <name type="scientific">Paenibacillus albus</name>
    <dbReference type="NCBI Taxonomy" id="2495582"/>
    <lineage>
        <taxon>Bacteria</taxon>
        <taxon>Bacillati</taxon>
        <taxon>Bacillota</taxon>
        <taxon>Bacilli</taxon>
        <taxon>Bacillales</taxon>
        <taxon>Paenibacillaceae</taxon>
        <taxon>Paenibacillus</taxon>
    </lineage>
</organism>
<dbReference type="OrthoDB" id="9813118at2"/>
<feature type="chain" id="PRO_5018703877" evidence="5">
    <location>
        <begin position="25"/>
        <end position="328"/>
    </location>
</feature>
<feature type="domain" description="SH3b" evidence="6">
    <location>
        <begin position="94"/>
        <end position="159"/>
    </location>
</feature>
<comment type="similarity">
    <text evidence="1">Belongs to the peptidase C40 family.</text>
</comment>
<dbReference type="RefSeq" id="WP_126015132.1">
    <property type="nucleotide sequence ID" value="NZ_CP034437.1"/>
</dbReference>
<dbReference type="InterPro" id="IPR038765">
    <property type="entry name" value="Papain-like_cys_pep_sf"/>
</dbReference>
<dbReference type="SUPFAM" id="SSF54001">
    <property type="entry name" value="Cysteine proteinases"/>
    <property type="match status" value="1"/>
</dbReference>
<dbReference type="PANTHER" id="PTHR47053:SF1">
    <property type="entry name" value="MUREIN DD-ENDOPEPTIDASE MEPH-RELATED"/>
    <property type="match status" value="1"/>
</dbReference>
<keyword evidence="2" id="KW-0645">Protease</keyword>
<proteinExistence type="inferred from homology"/>
<keyword evidence="5" id="KW-0732">Signal</keyword>
<keyword evidence="9" id="KW-1185">Reference proteome</keyword>
<reference evidence="9" key="1">
    <citation type="submission" date="2018-12" db="EMBL/GenBank/DDBJ databases">
        <title>Genome sequence of Peanibacillus sp.</title>
        <authorList>
            <person name="Subramani G."/>
            <person name="Srinivasan S."/>
            <person name="Kim M.K."/>
        </authorList>
    </citation>
    <scope>NUCLEOTIDE SEQUENCE [LARGE SCALE GENOMIC DNA]</scope>
    <source>
        <strain evidence="9">18JY67-1</strain>
    </source>
</reference>
<feature type="domain" description="NlpC/P60" evidence="7">
    <location>
        <begin position="183"/>
        <end position="328"/>
    </location>
</feature>
<dbReference type="Pfam" id="PF00877">
    <property type="entry name" value="NLPC_P60"/>
    <property type="match status" value="1"/>
</dbReference>
<evidence type="ECO:0000259" key="7">
    <source>
        <dbReference type="PROSITE" id="PS51935"/>
    </source>
</evidence>
<dbReference type="SMART" id="SM00287">
    <property type="entry name" value="SH3b"/>
    <property type="match status" value="2"/>
</dbReference>
<dbReference type="EMBL" id="CP034437">
    <property type="protein sequence ID" value="AZN39999.1"/>
    <property type="molecule type" value="Genomic_DNA"/>
</dbReference>
<dbReference type="InterPro" id="IPR036028">
    <property type="entry name" value="SH3-like_dom_sf"/>
</dbReference>
<dbReference type="InterPro" id="IPR000064">
    <property type="entry name" value="NLP_P60_dom"/>
</dbReference>
<dbReference type="PROSITE" id="PS51781">
    <property type="entry name" value="SH3B"/>
    <property type="match status" value="2"/>
</dbReference>
<evidence type="ECO:0000256" key="4">
    <source>
        <dbReference type="ARBA" id="ARBA00022807"/>
    </source>
</evidence>
<keyword evidence="3 8" id="KW-0378">Hydrolase</keyword>
<dbReference type="GO" id="GO:0006508">
    <property type="term" value="P:proteolysis"/>
    <property type="evidence" value="ECO:0007669"/>
    <property type="project" value="UniProtKB-KW"/>
</dbReference>
<dbReference type="Pfam" id="PF08239">
    <property type="entry name" value="SH3_3"/>
    <property type="match status" value="2"/>
</dbReference>
<evidence type="ECO:0000313" key="9">
    <source>
        <dbReference type="Proteomes" id="UP000272528"/>
    </source>
</evidence>
<dbReference type="SUPFAM" id="SSF50044">
    <property type="entry name" value="SH3-domain"/>
    <property type="match status" value="1"/>
</dbReference>
<evidence type="ECO:0000256" key="2">
    <source>
        <dbReference type="ARBA" id="ARBA00022670"/>
    </source>
</evidence>
<evidence type="ECO:0000256" key="1">
    <source>
        <dbReference type="ARBA" id="ARBA00007074"/>
    </source>
</evidence>
<dbReference type="KEGG" id="palb:EJC50_10280"/>
<feature type="domain" description="SH3b" evidence="6">
    <location>
        <begin position="26"/>
        <end position="93"/>
    </location>
</feature>
<evidence type="ECO:0000259" key="6">
    <source>
        <dbReference type="PROSITE" id="PS51781"/>
    </source>
</evidence>
<dbReference type="GO" id="GO:0008234">
    <property type="term" value="F:cysteine-type peptidase activity"/>
    <property type="evidence" value="ECO:0007669"/>
    <property type="project" value="UniProtKB-KW"/>
</dbReference>
<name>A0A3Q8X4N4_9BACL</name>
<keyword evidence="4" id="KW-0788">Thiol protease</keyword>
<dbReference type="PROSITE" id="PS51935">
    <property type="entry name" value="NLPC_P60"/>
    <property type="match status" value="1"/>
</dbReference>
<dbReference type="Gene3D" id="3.90.1720.10">
    <property type="entry name" value="endopeptidase domain like (from Nostoc punctiforme)"/>
    <property type="match status" value="1"/>
</dbReference>
<dbReference type="Proteomes" id="UP000272528">
    <property type="component" value="Chromosome"/>
</dbReference>
<accession>A0A3Q8X4N4</accession>
<evidence type="ECO:0000313" key="8">
    <source>
        <dbReference type="EMBL" id="AZN39999.1"/>
    </source>
</evidence>
<dbReference type="PANTHER" id="PTHR47053">
    <property type="entry name" value="MUREIN DD-ENDOPEPTIDASE MEPH-RELATED"/>
    <property type="match status" value="1"/>
</dbReference>